<sequence>MYERIMGSNPGGEIGRSSELAQDQSQMGTLIHNPTINQQIRNRHIVRNEFGQPVGKMMKKTFMPASKAMSKGDIKNDAFTIHETSYNAERERRIEEHIEHKLNILGGEFRCSKAFDNSMGPDWAQKSHKERATNSVVNNSMKRKTLMNTGDAFITGGNRFENHLADFDEMPRLSILNNYKRIKQIMNKNYVKGFEIEQKYANRTKQDNEHDPEFAKYTEEKMNSLKMSTILRSLNGTRKKKRTLKPDESQVGSTSTLRPNAQSVGQAGIRRRSEMSGIKPLQEAAEFEEISNF</sequence>
<evidence type="ECO:0000313" key="2">
    <source>
        <dbReference type="EMBL" id="CAE0310097.1"/>
    </source>
</evidence>
<gene>
    <name evidence="2" type="ORF">FEHR0123_LOCUS5013</name>
</gene>
<dbReference type="AlphaFoldDB" id="A0A7S3MMG0"/>
<name>A0A7S3MMG0_9SPIT</name>
<feature type="region of interest" description="Disordered" evidence="1">
    <location>
        <begin position="240"/>
        <end position="281"/>
    </location>
</feature>
<proteinExistence type="predicted"/>
<accession>A0A7S3MMG0</accession>
<feature type="compositionally biased region" description="Polar residues" evidence="1">
    <location>
        <begin position="250"/>
        <end position="265"/>
    </location>
</feature>
<dbReference type="EMBL" id="HBIE01016140">
    <property type="protein sequence ID" value="CAE0310097.1"/>
    <property type="molecule type" value="Transcribed_RNA"/>
</dbReference>
<organism evidence="2">
    <name type="scientific">Favella ehrenbergii</name>
    <dbReference type="NCBI Taxonomy" id="182087"/>
    <lineage>
        <taxon>Eukaryota</taxon>
        <taxon>Sar</taxon>
        <taxon>Alveolata</taxon>
        <taxon>Ciliophora</taxon>
        <taxon>Intramacronucleata</taxon>
        <taxon>Spirotrichea</taxon>
        <taxon>Choreotrichia</taxon>
        <taxon>Tintinnida</taxon>
        <taxon>Xystonellidae</taxon>
        <taxon>Favella</taxon>
    </lineage>
</organism>
<evidence type="ECO:0000256" key="1">
    <source>
        <dbReference type="SAM" id="MobiDB-lite"/>
    </source>
</evidence>
<reference evidence="2" key="1">
    <citation type="submission" date="2021-01" db="EMBL/GenBank/DDBJ databases">
        <authorList>
            <person name="Corre E."/>
            <person name="Pelletier E."/>
            <person name="Niang G."/>
            <person name="Scheremetjew M."/>
            <person name="Finn R."/>
            <person name="Kale V."/>
            <person name="Holt S."/>
            <person name="Cochrane G."/>
            <person name="Meng A."/>
            <person name="Brown T."/>
            <person name="Cohen L."/>
        </authorList>
    </citation>
    <scope>NUCLEOTIDE SEQUENCE</scope>
    <source>
        <strain evidence="2">Fehren 1</strain>
    </source>
</reference>
<feature type="region of interest" description="Disordered" evidence="1">
    <location>
        <begin position="1"/>
        <end position="24"/>
    </location>
</feature>
<protein>
    <submittedName>
        <fullName evidence="2">Uncharacterized protein</fullName>
    </submittedName>
</protein>